<evidence type="ECO:0000256" key="1">
    <source>
        <dbReference type="ARBA" id="ARBA00001974"/>
    </source>
</evidence>
<evidence type="ECO:0000256" key="2">
    <source>
        <dbReference type="ARBA" id="ARBA00006730"/>
    </source>
</evidence>
<dbReference type="Gene3D" id="3.50.50.60">
    <property type="entry name" value="FAD/NAD(P)-binding domain"/>
    <property type="match status" value="1"/>
</dbReference>
<dbReference type="InterPro" id="IPR006076">
    <property type="entry name" value="FAD-dep_OxRdtase"/>
</dbReference>
<evidence type="ECO:0000256" key="5">
    <source>
        <dbReference type="ARBA" id="ARBA00023002"/>
    </source>
</evidence>
<dbReference type="Gene3D" id="3.30.9.10">
    <property type="entry name" value="D-Amino Acid Oxidase, subunit A, domain 2"/>
    <property type="match status" value="1"/>
</dbReference>
<evidence type="ECO:0000313" key="11">
    <source>
        <dbReference type="Proteomes" id="UP001069090"/>
    </source>
</evidence>
<dbReference type="RefSeq" id="WP_258332620.1">
    <property type="nucleotide sequence ID" value="NZ_JAPTGG010000014.1"/>
</dbReference>
<dbReference type="PANTHER" id="PTHR11530:SF11">
    <property type="entry name" value="D-ASPARTATE OXIDASE"/>
    <property type="match status" value="1"/>
</dbReference>
<protein>
    <recommendedName>
        <fullName evidence="7">D-amino-acid oxidase</fullName>
        <ecNumber evidence="6">1.4.3.3</ecNumber>
    </recommendedName>
</protein>
<dbReference type="GO" id="GO:0046416">
    <property type="term" value="P:D-amino acid metabolic process"/>
    <property type="evidence" value="ECO:0007669"/>
    <property type="project" value="InterPro"/>
</dbReference>
<keyword evidence="3" id="KW-0285">Flavoprotein</keyword>
<evidence type="ECO:0000313" key="10">
    <source>
        <dbReference type="EMBL" id="MCZ0866592.1"/>
    </source>
</evidence>
<comment type="caution">
    <text evidence="10">The sequence shown here is derived from an EMBL/GenBank/DDBJ whole genome shotgun (WGS) entry which is preliminary data.</text>
</comment>
<evidence type="ECO:0000256" key="3">
    <source>
        <dbReference type="ARBA" id="ARBA00022630"/>
    </source>
</evidence>
<organism evidence="10 11">
    <name type="scientific">Dasania phycosphaerae</name>
    <dbReference type="NCBI Taxonomy" id="2950436"/>
    <lineage>
        <taxon>Bacteria</taxon>
        <taxon>Pseudomonadati</taxon>
        <taxon>Pseudomonadota</taxon>
        <taxon>Gammaproteobacteria</taxon>
        <taxon>Cellvibrionales</taxon>
        <taxon>Spongiibacteraceae</taxon>
        <taxon>Dasania</taxon>
    </lineage>
</organism>
<dbReference type="EC" id="1.4.3.3" evidence="6"/>
<dbReference type="Pfam" id="PF01266">
    <property type="entry name" value="DAO"/>
    <property type="match status" value="1"/>
</dbReference>
<dbReference type="SUPFAM" id="SSF51905">
    <property type="entry name" value="FAD/NAD(P)-binding domain"/>
    <property type="match status" value="1"/>
</dbReference>
<dbReference type="EMBL" id="JAPTGG010000014">
    <property type="protein sequence ID" value="MCZ0866592.1"/>
    <property type="molecule type" value="Genomic_DNA"/>
</dbReference>
<sequence>MGLDIAIAGGGLLGRLTAWRLLKAGHKVRLYEAACFKRYCGAAATAAGMVSPLAELVDSDRAIYELGTQSLALWPQWLSEMPGGMHSLFVQRGSMIVAHPQDSSELQQFASKLHYHQAPEETFELLAPAQLQQLEPALERFAQGILLKPEAHINNRSLLPLLLTEIQRLGGICVDQCAVSAVGEQGMETAQGRISADWHIDCRGLGAKQELAGLRGVRGEVMWVSSSEVKLSRPVRLLHPRYKLYVVPKPNQQFIVGATEIESEDLSAISLQSQLELSSALYSLHPAFAEARVLGSDVNLRPAMMDNQPCLHCAQGYIRANGLYRHGYLLAPAMVERIQAVVEGRAVSAEVFP</sequence>
<keyword evidence="5" id="KW-0560">Oxidoreductase</keyword>
<reference evidence="10 11" key="1">
    <citation type="submission" date="2022-12" db="EMBL/GenBank/DDBJ databases">
        <title>Dasania phycosphaerae sp. nov., isolated from particulate material of the south coast of Korea.</title>
        <authorList>
            <person name="Jiang Y."/>
        </authorList>
    </citation>
    <scope>NUCLEOTIDE SEQUENCE [LARGE SCALE GENOMIC DNA]</scope>
    <source>
        <strain evidence="10 11">GY-19</strain>
    </source>
</reference>
<evidence type="ECO:0000256" key="8">
    <source>
        <dbReference type="ARBA" id="ARBA00049547"/>
    </source>
</evidence>
<gene>
    <name evidence="10" type="ORF">O0V09_15380</name>
</gene>
<dbReference type="Proteomes" id="UP001069090">
    <property type="component" value="Unassembled WGS sequence"/>
</dbReference>
<comment type="cofactor">
    <cofactor evidence="1">
        <name>FAD</name>
        <dbReference type="ChEBI" id="CHEBI:57692"/>
    </cofactor>
</comment>
<dbReference type="GO" id="GO:0071949">
    <property type="term" value="F:FAD binding"/>
    <property type="evidence" value="ECO:0007669"/>
    <property type="project" value="InterPro"/>
</dbReference>
<feature type="domain" description="FAD dependent oxidoreductase" evidence="9">
    <location>
        <begin position="4"/>
        <end position="334"/>
    </location>
</feature>
<comment type="catalytic activity">
    <reaction evidence="8">
        <text>a D-alpha-amino acid + O2 + H2O = a 2-oxocarboxylate + H2O2 + NH4(+)</text>
        <dbReference type="Rhea" id="RHEA:21816"/>
        <dbReference type="ChEBI" id="CHEBI:15377"/>
        <dbReference type="ChEBI" id="CHEBI:15379"/>
        <dbReference type="ChEBI" id="CHEBI:16240"/>
        <dbReference type="ChEBI" id="CHEBI:28938"/>
        <dbReference type="ChEBI" id="CHEBI:35179"/>
        <dbReference type="ChEBI" id="CHEBI:59871"/>
        <dbReference type="EC" id="1.4.3.3"/>
    </reaction>
    <physiologicalReaction direction="left-to-right" evidence="8">
        <dbReference type="Rhea" id="RHEA:21817"/>
    </physiologicalReaction>
</comment>
<dbReference type="InterPro" id="IPR023209">
    <property type="entry name" value="DAO"/>
</dbReference>
<dbReference type="InterPro" id="IPR036188">
    <property type="entry name" value="FAD/NAD-bd_sf"/>
</dbReference>
<dbReference type="PANTHER" id="PTHR11530">
    <property type="entry name" value="D-AMINO ACID OXIDASE"/>
    <property type="match status" value="1"/>
</dbReference>
<name>A0A9J6RR00_9GAMM</name>
<keyword evidence="11" id="KW-1185">Reference proteome</keyword>
<keyword evidence="4" id="KW-0274">FAD</keyword>
<evidence type="ECO:0000256" key="7">
    <source>
        <dbReference type="ARBA" id="ARBA00039751"/>
    </source>
</evidence>
<evidence type="ECO:0000256" key="6">
    <source>
        <dbReference type="ARBA" id="ARBA00039101"/>
    </source>
</evidence>
<comment type="similarity">
    <text evidence="2">Belongs to the DAMOX/DASOX family.</text>
</comment>
<dbReference type="SUPFAM" id="SSF54373">
    <property type="entry name" value="FAD-linked reductases, C-terminal domain"/>
    <property type="match status" value="1"/>
</dbReference>
<accession>A0A9J6RR00</accession>
<evidence type="ECO:0000256" key="4">
    <source>
        <dbReference type="ARBA" id="ARBA00022827"/>
    </source>
</evidence>
<dbReference type="AlphaFoldDB" id="A0A9J6RR00"/>
<dbReference type="GO" id="GO:0003884">
    <property type="term" value="F:D-amino-acid oxidase activity"/>
    <property type="evidence" value="ECO:0007669"/>
    <property type="project" value="UniProtKB-EC"/>
</dbReference>
<proteinExistence type="inferred from homology"/>
<evidence type="ECO:0000259" key="9">
    <source>
        <dbReference type="Pfam" id="PF01266"/>
    </source>
</evidence>